<evidence type="ECO:0000256" key="2">
    <source>
        <dbReference type="ARBA" id="ARBA00022737"/>
    </source>
</evidence>
<dbReference type="InParanoid" id="A0A2P6MUU3"/>
<dbReference type="GO" id="GO:0000472">
    <property type="term" value="P:endonucleolytic cleavage to generate mature 5'-end of SSU-rRNA from (SSU-rRNA, 5.8S rRNA, LSU-rRNA)"/>
    <property type="evidence" value="ECO:0007669"/>
    <property type="project" value="TreeGrafter"/>
</dbReference>
<dbReference type="CDD" id="cd00200">
    <property type="entry name" value="WD40"/>
    <property type="match status" value="1"/>
</dbReference>
<accession>A0A2P6MUU3</accession>
<proteinExistence type="predicted"/>
<keyword evidence="2" id="KW-0677">Repeat</keyword>
<feature type="repeat" description="WD" evidence="3">
    <location>
        <begin position="596"/>
        <end position="627"/>
    </location>
</feature>
<dbReference type="PRINTS" id="PR00320">
    <property type="entry name" value="GPROTEINBRPT"/>
</dbReference>
<evidence type="ECO:0000313" key="4">
    <source>
        <dbReference type="EMBL" id="PRP75463.1"/>
    </source>
</evidence>
<dbReference type="PROSITE" id="PS50294">
    <property type="entry name" value="WD_REPEATS_REGION"/>
    <property type="match status" value="5"/>
</dbReference>
<sequence>MKVEVKAEVKEEQVKEKLVLKTTFENQSIIQNVFTGGRISLANQIMSCCCDTVINIMDIKTSSLRMTIPAEDKVIITASLDRTGKYLVASTSDLRLWYWSLGPSSFQNIRKWKGHESPVITMCFDHSSGLIVSGSSSEGNIRIWDAEAGHLTHDFRGHQGPILCLAFHPDPKNLILFSGSEDHSIRMWFLQNGTSSVLQHHMGAVISLEMMQDKMISTGRDRLVTVWNQIGKAPKVEKNIPVFELVDRALPLNSKEIIVGGEKGILSVWNIQTGKKERTQSEEAKTSYITNLAISTHTKEIITTTVDHDIYVYQTKNLKKDRVIAGYNDQVVDVKYVTMGSEEHLAVANNSSSLRIFPLSTNGTSSNVCTSLVGHEDIIMGMDVIQHPKLGNVIATASKDKTARLWNADSGTLLGTCTGHLDTVTAVIMMRKRSPTALFTASNDRTIKHWRITEGSNEKVNAKIEALGTVGSHDMDVNSFAISPNDKIIASASQDKTVKLWNALDMKEMGVLKGHHRGVWSVAFSPIEQCCITGSGDRYIKLWNINDFTCIKTLEGHVDSILKVSFVTNGQQILSAGSDGIIKLWNVRTNECAATLEGHTDRIWTLAVNKNDKEFISAGGDSIIKKWTDVTAQVVERDTRGKEQLILKQQELENLVRGKQFKK</sequence>
<keyword evidence="1 3" id="KW-0853">WD repeat</keyword>
<gene>
    <name evidence="4" type="ORF">PROFUN_15748</name>
</gene>
<reference evidence="4 5" key="1">
    <citation type="journal article" date="2018" name="Genome Biol. Evol.">
        <title>Multiple Roots of Fruiting Body Formation in Amoebozoa.</title>
        <authorList>
            <person name="Hillmann F."/>
            <person name="Forbes G."/>
            <person name="Novohradska S."/>
            <person name="Ferling I."/>
            <person name="Riege K."/>
            <person name="Groth M."/>
            <person name="Westermann M."/>
            <person name="Marz M."/>
            <person name="Spaller T."/>
            <person name="Winckler T."/>
            <person name="Schaap P."/>
            <person name="Glockner G."/>
        </authorList>
    </citation>
    <scope>NUCLEOTIDE SEQUENCE [LARGE SCALE GENOMIC DNA]</scope>
    <source>
        <strain evidence="4 5">Jena</strain>
    </source>
</reference>
<dbReference type="GO" id="GO:0000480">
    <property type="term" value="P:endonucleolytic cleavage in 5'-ETS of tricistronic rRNA transcript (SSU-rRNA, 5.8S rRNA, LSU-rRNA)"/>
    <property type="evidence" value="ECO:0007669"/>
    <property type="project" value="TreeGrafter"/>
</dbReference>
<dbReference type="SMART" id="SM00320">
    <property type="entry name" value="WD40"/>
    <property type="match status" value="12"/>
</dbReference>
<feature type="repeat" description="WD" evidence="3">
    <location>
        <begin position="372"/>
        <end position="416"/>
    </location>
</feature>
<feature type="repeat" description="WD" evidence="3">
    <location>
        <begin position="155"/>
        <end position="198"/>
    </location>
</feature>
<name>A0A2P6MUU3_9EUKA</name>
<dbReference type="GO" id="GO:0034511">
    <property type="term" value="F:U3 snoRNA binding"/>
    <property type="evidence" value="ECO:0007669"/>
    <property type="project" value="TreeGrafter"/>
</dbReference>
<dbReference type="GO" id="GO:0030686">
    <property type="term" value="C:90S preribosome"/>
    <property type="evidence" value="ECO:0007669"/>
    <property type="project" value="TreeGrafter"/>
</dbReference>
<dbReference type="STRING" id="1890364.A0A2P6MUU3"/>
<evidence type="ECO:0000256" key="1">
    <source>
        <dbReference type="ARBA" id="ARBA00022574"/>
    </source>
</evidence>
<dbReference type="Pfam" id="PF00400">
    <property type="entry name" value="WD40"/>
    <property type="match status" value="8"/>
</dbReference>
<dbReference type="InterPro" id="IPR001680">
    <property type="entry name" value="WD40_rpt"/>
</dbReference>
<feature type="repeat" description="WD" evidence="3">
    <location>
        <begin position="417"/>
        <end position="460"/>
    </location>
</feature>
<dbReference type="PROSITE" id="PS50082">
    <property type="entry name" value="WD_REPEATS_2"/>
    <property type="match status" value="8"/>
</dbReference>
<dbReference type="InterPro" id="IPR019775">
    <property type="entry name" value="WD40_repeat_CS"/>
</dbReference>
<feature type="non-terminal residue" evidence="4">
    <location>
        <position position="663"/>
    </location>
</feature>
<feature type="repeat" description="WD" evidence="3">
    <location>
        <begin position="512"/>
        <end position="553"/>
    </location>
</feature>
<dbReference type="PANTHER" id="PTHR19854">
    <property type="entry name" value="TRANSDUCIN BETA-LIKE 3"/>
    <property type="match status" value="1"/>
</dbReference>
<evidence type="ECO:0000313" key="5">
    <source>
        <dbReference type="Proteomes" id="UP000241769"/>
    </source>
</evidence>
<dbReference type="Gene3D" id="2.130.10.10">
    <property type="entry name" value="YVTN repeat-like/Quinoprotein amine dehydrogenase"/>
    <property type="match status" value="4"/>
</dbReference>
<feature type="repeat" description="WD" evidence="3">
    <location>
        <begin position="112"/>
        <end position="154"/>
    </location>
</feature>
<dbReference type="PROSITE" id="PS00678">
    <property type="entry name" value="WD_REPEATS_1"/>
    <property type="match status" value="3"/>
</dbReference>
<dbReference type="PANTHER" id="PTHR19854:SF15">
    <property type="entry name" value="TRANSDUCIN BETA-LIKE PROTEIN 3"/>
    <property type="match status" value="1"/>
</dbReference>
<dbReference type="InterPro" id="IPR020472">
    <property type="entry name" value="WD40_PAC1"/>
</dbReference>
<comment type="caution">
    <text evidence="4">The sequence shown here is derived from an EMBL/GenBank/DDBJ whole genome shotgun (WGS) entry which is preliminary data.</text>
</comment>
<dbReference type="OrthoDB" id="5414888at2759"/>
<dbReference type="SUPFAM" id="SSF50978">
    <property type="entry name" value="WD40 repeat-like"/>
    <property type="match status" value="2"/>
</dbReference>
<keyword evidence="5" id="KW-1185">Reference proteome</keyword>
<dbReference type="Proteomes" id="UP000241769">
    <property type="component" value="Unassembled WGS sequence"/>
</dbReference>
<protein>
    <submittedName>
        <fullName evidence="4">Uncharacterized protein</fullName>
    </submittedName>
</protein>
<dbReference type="FunCoup" id="A0A2P6MUU3">
    <property type="interactions" value="839"/>
</dbReference>
<dbReference type="EMBL" id="MDYQ01000383">
    <property type="protein sequence ID" value="PRP75463.1"/>
    <property type="molecule type" value="Genomic_DNA"/>
</dbReference>
<feature type="repeat" description="WD" evidence="3">
    <location>
        <begin position="470"/>
        <end position="502"/>
    </location>
</feature>
<dbReference type="GO" id="GO:0005730">
    <property type="term" value="C:nucleolus"/>
    <property type="evidence" value="ECO:0007669"/>
    <property type="project" value="TreeGrafter"/>
</dbReference>
<evidence type="ECO:0000256" key="3">
    <source>
        <dbReference type="PROSITE-ProRule" id="PRU00221"/>
    </source>
</evidence>
<feature type="repeat" description="WD" evidence="3">
    <location>
        <begin position="554"/>
        <end position="595"/>
    </location>
</feature>
<dbReference type="InterPro" id="IPR015943">
    <property type="entry name" value="WD40/YVTN_repeat-like_dom_sf"/>
</dbReference>
<dbReference type="InterPro" id="IPR036322">
    <property type="entry name" value="WD40_repeat_dom_sf"/>
</dbReference>
<organism evidence="4 5">
    <name type="scientific">Planoprotostelium fungivorum</name>
    <dbReference type="NCBI Taxonomy" id="1890364"/>
    <lineage>
        <taxon>Eukaryota</taxon>
        <taxon>Amoebozoa</taxon>
        <taxon>Evosea</taxon>
        <taxon>Variosea</taxon>
        <taxon>Cavosteliida</taxon>
        <taxon>Cavosteliaceae</taxon>
        <taxon>Planoprotostelium</taxon>
    </lineage>
</organism>
<dbReference type="AlphaFoldDB" id="A0A2P6MUU3"/>